<dbReference type="AlphaFoldDB" id="A0A645GEA3"/>
<sequence>MLDHEDGEAALVDVAHLVHQLVLLGGVHARHRLVEQQQSRIGGQRARQFQAALFTV</sequence>
<evidence type="ECO:0000313" key="1">
    <source>
        <dbReference type="EMBL" id="MPN25228.1"/>
    </source>
</evidence>
<organism evidence="1">
    <name type="scientific">bioreactor metagenome</name>
    <dbReference type="NCBI Taxonomy" id="1076179"/>
    <lineage>
        <taxon>unclassified sequences</taxon>
        <taxon>metagenomes</taxon>
        <taxon>ecological metagenomes</taxon>
    </lineage>
</organism>
<comment type="caution">
    <text evidence="1">The sequence shown here is derived from an EMBL/GenBank/DDBJ whole genome shotgun (WGS) entry which is preliminary data.</text>
</comment>
<name>A0A645GEA3_9ZZZZ</name>
<accession>A0A645GEA3</accession>
<protein>
    <submittedName>
        <fullName evidence="1">Uncharacterized protein</fullName>
    </submittedName>
</protein>
<dbReference type="AntiFam" id="ANF00142">
    <property type="entry name" value="Shadow ORF (opposite yadG)"/>
</dbReference>
<reference evidence="1" key="1">
    <citation type="submission" date="2019-08" db="EMBL/GenBank/DDBJ databases">
        <authorList>
            <person name="Kucharzyk K."/>
            <person name="Murdoch R.W."/>
            <person name="Higgins S."/>
            <person name="Loffler F."/>
        </authorList>
    </citation>
    <scope>NUCLEOTIDE SEQUENCE</scope>
</reference>
<dbReference type="EMBL" id="VSSQ01074328">
    <property type="protein sequence ID" value="MPN25228.1"/>
    <property type="molecule type" value="Genomic_DNA"/>
</dbReference>
<proteinExistence type="predicted"/>
<gene>
    <name evidence="1" type="ORF">SDC9_172635</name>
</gene>